<dbReference type="PROSITE" id="PS50181">
    <property type="entry name" value="FBOX"/>
    <property type="match status" value="1"/>
</dbReference>
<sequence>MAISTLGSPHMADLHNLPDLVIDKILRLLPTKAAIQVSFLSKQWQAAVSSLPELNFNEDDDFDRHNLNRFGHYQHQDQHKRFINFLEGYLDYREKYDRKELLDKLSLHMRMYGLGDYSTITKWLKYACERGLKELDISPKMNPKQYGIVSEHAVESYFDYNRFYRMPWVAINASAKSLTSLKLAYVRIPDVRARGFSTPGRFFPSLKILSFKTARFFTDQELYSVLFECPSIEYLSLTDCSIGNSKCYVCCSSLKSLEVKYCQLDDIRVVHAFNLESFTFVSLPDSKCEKMILNNSFNLKYINICVDYLGEFSLLGSHRALEAKIINQYVEFFEFFDGYLSANVSVKAYEATILVGELFDPEWFSSYSTHFPSLMSFFGRFSCCFKINLYNQDVHALIVPKNYRKTSFELLPNTSNLQAWMPNPPIVGSREYLELKDSLQWIAPFAQILIMPVDVEEDRKKVGQRGSPAAIDE</sequence>
<dbReference type="STRING" id="74649.A0A2P6R3K7"/>
<dbReference type="InterPro" id="IPR055411">
    <property type="entry name" value="LRR_FXL15/At3g58940/PEG3-like"/>
</dbReference>
<dbReference type="Gramene" id="PRQ41008">
    <property type="protein sequence ID" value="PRQ41008"/>
    <property type="gene ID" value="RchiOBHm_Chr4g0442321"/>
</dbReference>
<evidence type="ECO:0000313" key="3">
    <source>
        <dbReference type="Proteomes" id="UP000238479"/>
    </source>
</evidence>
<accession>A0A2P6R3K7</accession>
<evidence type="ECO:0000313" key="2">
    <source>
        <dbReference type="EMBL" id="PRQ41008.1"/>
    </source>
</evidence>
<dbReference type="Proteomes" id="UP000238479">
    <property type="component" value="Chromosome 4"/>
</dbReference>
<dbReference type="Pfam" id="PF24758">
    <property type="entry name" value="LRR_At5g56370"/>
    <property type="match status" value="1"/>
</dbReference>
<protein>
    <submittedName>
        <fullName evidence="2">Putative F-box domain, leucine-rich repeat domain, L domain-containing protein</fullName>
    </submittedName>
</protein>
<name>A0A2P6R3K7_ROSCH</name>
<gene>
    <name evidence="2" type="ORF">RchiOBHm_Chr4g0442321</name>
</gene>
<dbReference type="EMBL" id="PDCK01000042">
    <property type="protein sequence ID" value="PRQ41008.1"/>
    <property type="molecule type" value="Genomic_DNA"/>
</dbReference>
<dbReference type="InterPro" id="IPR032675">
    <property type="entry name" value="LRR_dom_sf"/>
</dbReference>
<dbReference type="SUPFAM" id="SSF81383">
    <property type="entry name" value="F-box domain"/>
    <property type="match status" value="1"/>
</dbReference>
<dbReference type="AlphaFoldDB" id="A0A2P6R3K7"/>
<dbReference type="PANTHER" id="PTHR32212:SF234">
    <property type="entry name" value="F-BOX_LRR-REPEAT PROTEIN 13-LIKE"/>
    <property type="match status" value="1"/>
</dbReference>
<proteinExistence type="predicted"/>
<feature type="domain" description="F-box" evidence="1">
    <location>
        <begin position="11"/>
        <end position="59"/>
    </location>
</feature>
<evidence type="ECO:0000259" key="1">
    <source>
        <dbReference type="PROSITE" id="PS50181"/>
    </source>
</evidence>
<dbReference type="Gene3D" id="3.80.10.10">
    <property type="entry name" value="Ribonuclease Inhibitor"/>
    <property type="match status" value="1"/>
</dbReference>
<comment type="caution">
    <text evidence="2">The sequence shown here is derived from an EMBL/GenBank/DDBJ whole genome shotgun (WGS) entry which is preliminary data.</text>
</comment>
<organism evidence="2 3">
    <name type="scientific">Rosa chinensis</name>
    <name type="common">China rose</name>
    <dbReference type="NCBI Taxonomy" id="74649"/>
    <lineage>
        <taxon>Eukaryota</taxon>
        <taxon>Viridiplantae</taxon>
        <taxon>Streptophyta</taxon>
        <taxon>Embryophyta</taxon>
        <taxon>Tracheophyta</taxon>
        <taxon>Spermatophyta</taxon>
        <taxon>Magnoliopsida</taxon>
        <taxon>eudicotyledons</taxon>
        <taxon>Gunneridae</taxon>
        <taxon>Pentapetalae</taxon>
        <taxon>rosids</taxon>
        <taxon>fabids</taxon>
        <taxon>Rosales</taxon>
        <taxon>Rosaceae</taxon>
        <taxon>Rosoideae</taxon>
        <taxon>Rosoideae incertae sedis</taxon>
        <taxon>Rosa</taxon>
    </lineage>
</organism>
<dbReference type="InterPro" id="IPR001810">
    <property type="entry name" value="F-box_dom"/>
</dbReference>
<reference evidence="2 3" key="1">
    <citation type="journal article" date="2018" name="Nat. Genet.">
        <title>The Rosa genome provides new insights in the design of modern roses.</title>
        <authorList>
            <person name="Bendahmane M."/>
        </authorList>
    </citation>
    <scope>NUCLEOTIDE SEQUENCE [LARGE SCALE GENOMIC DNA]</scope>
    <source>
        <strain evidence="3">cv. Old Blush</strain>
    </source>
</reference>
<dbReference type="SMART" id="SM00256">
    <property type="entry name" value="FBOX"/>
    <property type="match status" value="1"/>
</dbReference>
<dbReference type="PANTHER" id="PTHR32212">
    <property type="entry name" value="CYCLIN-LIKE F-BOX"/>
    <property type="match status" value="1"/>
</dbReference>
<dbReference type="InterPro" id="IPR036047">
    <property type="entry name" value="F-box-like_dom_sf"/>
</dbReference>
<dbReference type="SUPFAM" id="SSF52047">
    <property type="entry name" value="RNI-like"/>
    <property type="match status" value="1"/>
</dbReference>
<dbReference type="Pfam" id="PF00646">
    <property type="entry name" value="F-box"/>
    <property type="match status" value="1"/>
</dbReference>
<keyword evidence="3" id="KW-1185">Reference proteome</keyword>